<organism evidence="1 2">
    <name type="scientific">Fulvivirga kasyanovii</name>
    <dbReference type="NCBI Taxonomy" id="396812"/>
    <lineage>
        <taxon>Bacteria</taxon>
        <taxon>Pseudomonadati</taxon>
        <taxon>Bacteroidota</taxon>
        <taxon>Cytophagia</taxon>
        <taxon>Cytophagales</taxon>
        <taxon>Fulvivirgaceae</taxon>
        <taxon>Fulvivirga</taxon>
    </lineage>
</organism>
<gene>
    <name evidence="1" type="ORF">E1163_11340</name>
</gene>
<keyword evidence="2" id="KW-1185">Reference proteome</keyword>
<name>A0ABW9RN49_9BACT</name>
<evidence type="ECO:0000313" key="1">
    <source>
        <dbReference type="EMBL" id="MTI25538.1"/>
    </source>
</evidence>
<sequence>MEDKQQTRLYTVDGGYFDYEPAVPCISGAIIGFMTSEEFRAYLEHGLELIREKVKEQGKLGWLADTSKADTFNPDDMDWIINTWNPAAYEGGVRYCAFVMPEDAFAEVNVIDYSELTTESSAIIVKHFKDLELAKTWLHEVLNKT</sequence>
<reference evidence="1 2" key="1">
    <citation type="submission" date="2019-02" db="EMBL/GenBank/DDBJ databases">
        <authorList>
            <person name="Goldberg S.R."/>
            <person name="Haltli B.A."/>
            <person name="Correa H."/>
            <person name="Russell K.G."/>
        </authorList>
    </citation>
    <scope>NUCLEOTIDE SEQUENCE [LARGE SCALE GENOMIC DNA]</scope>
    <source>
        <strain evidence="1 2">JCM 16186</strain>
    </source>
</reference>
<evidence type="ECO:0008006" key="3">
    <source>
        <dbReference type="Google" id="ProtNLM"/>
    </source>
</evidence>
<proteinExistence type="predicted"/>
<dbReference type="EMBL" id="SMLW01000522">
    <property type="protein sequence ID" value="MTI25538.1"/>
    <property type="molecule type" value="Genomic_DNA"/>
</dbReference>
<dbReference type="RefSeq" id="WP_155171743.1">
    <property type="nucleotide sequence ID" value="NZ_BAAAFL010000068.1"/>
</dbReference>
<dbReference type="Proteomes" id="UP000798808">
    <property type="component" value="Unassembled WGS sequence"/>
</dbReference>
<protein>
    <recommendedName>
        <fullName evidence="3">STAS/SEC14 domain-containing protein</fullName>
    </recommendedName>
</protein>
<accession>A0ABW9RN49</accession>
<evidence type="ECO:0000313" key="2">
    <source>
        <dbReference type="Proteomes" id="UP000798808"/>
    </source>
</evidence>
<comment type="caution">
    <text evidence="1">The sequence shown here is derived from an EMBL/GenBank/DDBJ whole genome shotgun (WGS) entry which is preliminary data.</text>
</comment>